<dbReference type="SUPFAM" id="SSF52949">
    <property type="entry name" value="Macro domain-like"/>
    <property type="match status" value="1"/>
</dbReference>
<comment type="caution">
    <text evidence="3">The sequence shown here is derived from an EMBL/GenBank/DDBJ whole genome shotgun (WGS) entry which is preliminary data.</text>
</comment>
<dbReference type="PANTHER" id="PTHR12521">
    <property type="entry name" value="PROTEIN C6ORF130"/>
    <property type="match status" value="1"/>
</dbReference>
<evidence type="ECO:0000259" key="2">
    <source>
        <dbReference type="PROSITE" id="PS51154"/>
    </source>
</evidence>
<evidence type="ECO:0000313" key="3">
    <source>
        <dbReference type="EMBL" id="MBU3819114.1"/>
    </source>
</evidence>
<dbReference type="InterPro" id="IPR050892">
    <property type="entry name" value="ADP-ribose_metab_enzymes"/>
</dbReference>
<dbReference type="Proteomes" id="UP000824178">
    <property type="component" value="Unassembled WGS sequence"/>
</dbReference>
<dbReference type="GO" id="GO:0140291">
    <property type="term" value="P:peptidyl-glutamate ADP-deribosylation"/>
    <property type="evidence" value="ECO:0007669"/>
    <property type="project" value="TreeGrafter"/>
</dbReference>
<comment type="catalytic activity">
    <reaction evidence="1">
        <text>an N-(ADP-alpha-D-ribosyl)-thymidine in DNA + H2O = a thymidine in DNA + ADP-D-ribose</text>
        <dbReference type="Rhea" id="RHEA:71655"/>
        <dbReference type="Rhea" id="RHEA-COMP:13556"/>
        <dbReference type="Rhea" id="RHEA-COMP:18051"/>
        <dbReference type="ChEBI" id="CHEBI:15377"/>
        <dbReference type="ChEBI" id="CHEBI:57967"/>
        <dbReference type="ChEBI" id="CHEBI:137386"/>
        <dbReference type="ChEBI" id="CHEBI:191199"/>
    </reaction>
    <physiologicalReaction direction="left-to-right" evidence="1">
        <dbReference type="Rhea" id="RHEA:71656"/>
    </physiologicalReaction>
</comment>
<gene>
    <name evidence="3" type="ORF">H9864_01885</name>
</gene>
<proteinExistence type="predicted"/>
<organism evidence="3 4">
    <name type="scientific">Candidatus Faecalibacterium intestinavium</name>
    <dbReference type="NCBI Taxonomy" id="2838580"/>
    <lineage>
        <taxon>Bacteria</taxon>
        <taxon>Bacillati</taxon>
        <taxon>Bacillota</taxon>
        <taxon>Clostridia</taxon>
        <taxon>Eubacteriales</taxon>
        <taxon>Oscillospiraceae</taxon>
        <taxon>Faecalibacterium</taxon>
    </lineage>
</organism>
<reference evidence="3" key="2">
    <citation type="submission" date="2021-04" db="EMBL/GenBank/DDBJ databases">
        <authorList>
            <person name="Gilroy R."/>
        </authorList>
    </citation>
    <scope>NUCLEOTIDE SEQUENCE</scope>
    <source>
        <strain evidence="3">742</strain>
    </source>
</reference>
<dbReference type="PANTHER" id="PTHR12521:SF0">
    <property type="entry name" value="ADP-RIBOSE GLYCOHYDROLASE OARD1"/>
    <property type="match status" value="1"/>
</dbReference>
<dbReference type="CDD" id="cd02901">
    <property type="entry name" value="Macro_Poa1p-like"/>
    <property type="match status" value="1"/>
</dbReference>
<dbReference type="EMBL" id="JAHLFH010000033">
    <property type="protein sequence ID" value="MBU3819114.1"/>
    <property type="molecule type" value="Genomic_DNA"/>
</dbReference>
<reference evidence="3" key="1">
    <citation type="journal article" date="2021" name="PeerJ">
        <title>Extensive microbial diversity within the chicken gut microbiome revealed by metagenomics and culture.</title>
        <authorList>
            <person name="Gilroy R."/>
            <person name="Ravi A."/>
            <person name="Getino M."/>
            <person name="Pursley I."/>
            <person name="Horton D.L."/>
            <person name="Alikhan N.F."/>
            <person name="Baker D."/>
            <person name="Gharbi K."/>
            <person name="Hall N."/>
            <person name="Watson M."/>
            <person name="Adriaenssens E.M."/>
            <person name="Foster-Nyarko E."/>
            <person name="Jarju S."/>
            <person name="Secka A."/>
            <person name="Antonio M."/>
            <person name="Oren A."/>
            <person name="Chaudhuri R.R."/>
            <person name="La Ragione R."/>
            <person name="Hildebrand F."/>
            <person name="Pallen M.J."/>
        </authorList>
    </citation>
    <scope>NUCLEOTIDE SEQUENCE</scope>
    <source>
        <strain evidence="3">742</strain>
    </source>
</reference>
<accession>A0A9E2NRN1</accession>
<name>A0A9E2NRN1_9FIRM</name>
<evidence type="ECO:0000256" key="1">
    <source>
        <dbReference type="ARBA" id="ARBA00035885"/>
    </source>
</evidence>
<dbReference type="InterPro" id="IPR002589">
    <property type="entry name" value="Macro_dom"/>
</dbReference>
<sequence>MITYVTGDLLKSDAQCLVNTVNCEGYMGKGIAYQFKLAFPENNIDYIKACKSGTLHIGTLHYFYEKGKIIVNFPTKDKWRAKSKMEYIDIGLDQLVLLIYKLGIKSIAIPPLGSGNGGLAWPEVKLLIEQKLKPLSSNRQLQIYIYEPSKSYASTPTVEPQLSLAALVLMQIKLHLSKFNKLRLQKTAYLMDVFGGQHYFHFIKHKYGPYDHAIAVISTKIKEFQNYYNTKSTFEAYEIAYKKLTSKNVNDKLGEFIPLIEKAANYVNRIDSDSDVECITTILFLLETNGVLSETELVAAFKSWSEDKAKRFSEADIQRGIQYLYATGVIEENLTGYHIVEC</sequence>
<feature type="domain" description="Macro" evidence="2">
    <location>
        <begin position="1"/>
        <end position="152"/>
    </location>
</feature>
<dbReference type="AlphaFoldDB" id="A0A9E2NRN1"/>
<dbReference type="InterPro" id="IPR043472">
    <property type="entry name" value="Macro_dom-like"/>
</dbReference>
<protein>
    <submittedName>
        <fullName evidence="3">Macro domain-containing protein</fullName>
    </submittedName>
</protein>
<dbReference type="Pfam" id="PF01661">
    <property type="entry name" value="Macro"/>
    <property type="match status" value="1"/>
</dbReference>
<dbReference type="SMART" id="SM00506">
    <property type="entry name" value="A1pp"/>
    <property type="match status" value="1"/>
</dbReference>
<dbReference type="PROSITE" id="PS51154">
    <property type="entry name" value="MACRO"/>
    <property type="match status" value="1"/>
</dbReference>
<evidence type="ECO:0000313" key="4">
    <source>
        <dbReference type="Proteomes" id="UP000824178"/>
    </source>
</evidence>
<dbReference type="Gene3D" id="3.40.220.10">
    <property type="entry name" value="Leucine Aminopeptidase, subunit E, domain 1"/>
    <property type="match status" value="1"/>
</dbReference>